<evidence type="ECO:0000256" key="6">
    <source>
        <dbReference type="ARBA" id="ARBA00023136"/>
    </source>
</evidence>
<dbReference type="RefSeq" id="WP_015905172.1">
    <property type="nucleotide sequence ID" value="NC_012108.1"/>
</dbReference>
<protein>
    <submittedName>
        <fullName evidence="11">Mechanosensitive small-conductance channel MscC</fullName>
    </submittedName>
</protein>
<evidence type="ECO:0000259" key="10">
    <source>
        <dbReference type="Pfam" id="PF21088"/>
    </source>
</evidence>
<keyword evidence="6 7" id="KW-0472">Membrane</keyword>
<dbReference type="InterPro" id="IPR011014">
    <property type="entry name" value="MscS_channel_TM-2"/>
</dbReference>
<dbReference type="OrthoDB" id="9784565at2"/>
<keyword evidence="12" id="KW-1185">Reference proteome</keyword>
<dbReference type="InterPro" id="IPR011066">
    <property type="entry name" value="MscS_channel_C_sf"/>
</dbReference>
<dbReference type="InterPro" id="IPR010920">
    <property type="entry name" value="LSM_dom_sf"/>
</dbReference>
<feature type="domain" description="Mechanosensitive ion channel MscS" evidence="8">
    <location>
        <begin position="220"/>
        <end position="284"/>
    </location>
</feature>
<gene>
    <name evidence="11" type="ordered locus">HRM2_33350</name>
</gene>
<dbReference type="InterPro" id="IPR006685">
    <property type="entry name" value="MscS_channel_2nd"/>
</dbReference>
<feature type="domain" description="Mechanosensitive ion channel MscS C-terminal" evidence="9">
    <location>
        <begin position="290"/>
        <end position="374"/>
    </location>
</feature>
<dbReference type="STRING" id="177437.HRM2_33350"/>
<keyword evidence="4 7" id="KW-0812">Transmembrane</keyword>
<dbReference type="EMBL" id="CP001087">
    <property type="protein sequence ID" value="ACN16410.1"/>
    <property type="molecule type" value="Genomic_DNA"/>
</dbReference>
<dbReference type="Pfam" id="PF21082">
    <property type="entry name" value="MS_channel_3rd"/>
    <property type="match status" value="1"/>
</dbReference>
<evidence type="ECO:0000256" key="4">
    <source>
        <dbReference type="ARBA" id="ARBA00022692"/>
    </source>
</evidence>
<name>C0QM93_DESAH</name>
<organism evidence="11 12">
    <name type="scientific">Desulforapulum autotrophicum (strain ATCC 43914 / DSM 3382 / VKM B-1955 / HRM2)</name>
    <name type="common">Desulfobacterium autotrophicum</name>
    <dbReference type="NCBI Taxonomy" id="177437"/>
    <lineage>
        <taxon>Bacteria</taxon>
        <taxon>Pseudomonadati</taxon>
        <taxon>Thermodesulfobacteriota</taxon>
        <taxon>Desulfobacteria</taxon>
        <taxon>Desulfobacterales</taxon>
        <taxon>Desulfobacteraceae</taxon>
        <taxon>Desulforapulum</taxon>
    </lineage>
</organism>
<evidence type="ECO:0000259" key="8">
    <source>
        <dbReference type="Pfam" id="PF00924"/>
    </source>
</evidence>
<dbReference type="Gene3D" id="1.10.287.1260">
    <property type="match status" value="1"/>
</dbReference>
<dbReference type="AlphaFoldDB" id="C0QM93"/>
<dbReference type="SUPFAM" id="SSF50182">
    <property type="entry name" value="Sm-like ribonucleoproteins"/>
    <property type="match status" value="1"/>
</dbReference>
<evidence type="ECO:0000256" key="5">
    <source>
        <dbReference type="ARBA" id="ARBA00022989"/>
    </source>
</evidence>
<dbReference type="InterPro" id="IPR045276">
    <property type="entry name" value="YbiO_bact"/>
</dbReference>
<dbReference type="Pfam" id="PF00924">
    <property type="entry name" value="MS_channel_2nd"/>
    <property type="match status" value="1"/>
</dbReference>
<feature type="transmembrane region" description="Helical" evidence="7">
    <location>
        <begin position="171"/>
        <end position="194"/>
    </location>
</feature>
<comment type="subcellular location">
    <subcellularLocation>
        <location evidence="1">Cell membrane</location>
        <topology evidence="1">Multi-pass membrane protein</topology>
    </subcellularLocation>
</comment>
<feature type="domain" description="Mechanosensitive ion channel transmembrane helices 2/3" evidence="10">
    <location>
        <begin position="178"/>
        <end position="218"/>
    </location>
</feature>
<evidence type="ECO:0000313" key="11">
    <source>
        <dbReference type="EMBL" id="ACN16410.1"/>
    </source>
</evidence>
<feature type="transmembrane region" description="Helical" evidence="7">
    <location>
        <begin position="102"/>
        <end position="123"/>
    </location>
</feature>
<accession>C0QM93</accession>
<evidence type="ECO:0000256" key="1">
    <source>
        <dbReference type="ARBA" id="ARBA00004651"/>
    </source>
</evidence>
<feature type="transmembrane region" description="Helical" evidence="7">
    <location>
        <begin position="200"/>
        <end position="221"/>
    </location>
</feature>
<dbReference type="GO" id="GO:0008381">
    <property type="term" value="F:mechanosensitive monoatomic ion channel activity"/>
    <property type="evidence" value="ECO:0007669"/>
    <property type="project" value="InterPro"/>
</dbReference>
<dbReference type="GO" id="GO:0005886">
    <property type="term" value="C:plasma membrane"/>
    <property type="evidence" value="ECO:0007669"/>
    <property type="project" value="UniProtKB-SubCell"/>
</dbReference>
<sequence length="444" mass="50312">MMPVLPVFFTKLRQLLKNSIWFLVILYAAHSLFLPPTVNNALFVTFKIYLIIAIGFLVVRAATATVDSLEALSKKYWYRESYLDWYNRFSELMPLLRRCLEYIIYAWAASLVMLQVNFIAQFASFGPSFVQIIGIFFIARMVVEVVNLLVDKYMLPTDEIAGSPNKQQQTLVPIIKTLLQYGIYFIAFVLMLRAVDINPLPLLAGAGVLGIVVGLGAQSLINDLVSGFFILFEGLFLVDDYIETASARGIVEAIHIRTTMVRDPNGQLHILRNGQINSVVNYSKDYTYAVVEVGVAYDSDLDHVFRVLSDTGLQLKEKNLNVLEPLEVKGIKEFGESELLIRTLTKVRPSCHLRVAFELREMIKKTFDQEGIEIPFPRRVILSQNGINNQSETTSPRIHDPKAGTLLRSQCLLPRCMVEGFKYIIFWIVVSIDPANFANPRKLS</sequence>
<dbReference type="InterPro" id="IPR049142">
    <property type="entry name" value="MS_channel_1st"/>
</dbReference>
<dbReference type="eggNOG" id="COG0668">
    <property type="taxonomic scope" value="Bacteria"/>
</dbReference>
<evidence type="ECO:0000259" key="9">
    <source>
        <dbReference type="Pfam" id="PF21082"/>
    </source>
</evidence>
<keyword evidence="3" id="KW-1003">Cell membrane</keyword>
<dbReference type="Gene3D" id="3.30.70.100">
    <property type="match status" value="1"/>
</dbReference>
<comment type="similarity">
    <text evidence="2">Belongs to the MscS (TC 1.A.23) family.</text>
</comment>
<dbReference type="InterPro" id="IPR049278">
    <property type="entry name" value="MS_channel_C"/>
</dbReference>
<dbReference type="InterPro" id="IPR023408">
    <property type="entry name" value="MscS_beta-dom_sf"/>
</dbReference>
<dbReference type="Pfam" id="PF21088">
    <property type="entry name" value="MS_channel_1st"/>
    <property type="match status" value="1"/>
</dbReference>
<proteinExistence type="inferred from homology"/>
<keyword evidence="5 7" id="KW-1133">Transmembrane helix</keyword>
<evidence type="ECO:0000313" key="12">
    <source>
        <dbReference type="Proteomes" id="UP000000442"/>
    </source>
</evidence>
<dbReference type="HOGENOM" id="CLU_663326_0_0_7"/>
<reference evidence="11 12" key="1">
    <citation type="journal article" date="2009" name="Environ. Microbiol.">
        <title>Genome sequence of Desulfobacterium autotrophicum HRM2, a marine sulfate reducer oxidizing organic carbon completely to carbon dioxide.</title>
        <authorList>
            <person name="Strittmatter A.W."/>
            <person name="Liesegang H."/>
            <person name="Rabus R."/>
            <person name="Decker I."/>
            <person name="Amann J."/>
            <person name="Andres S."/>
            <person name="Henne A."/>
            <person name="Fricke W.F."/>
            <person name="Martinez-Arias R."/>
            <person name="Bartels D."/>
            <person name="Goesmann A."/>
            <person name="Krause L."/>
            <person name="Puehler A."/>
            <person name="Klenk H.P."/>
            <person name="Richter M."/>
            <person name="Schuler M."/>
            <person name="Gloeckner F.O."/>
            <person name="Meyerdierks A."/>
            <person name="Gottschalk G."/>
            <person name="Amann R."/>
        </authorList>
    </citation>
    <scope>NUCLEOTIDE SEQUENCE [LARGE SCALE GENOMIC DNA]</scope>
    <source>
        <strain evidence="12">ATCC 43914 / DSM 3382 / HRM2</strain>
    </source>
</reference>
<evidence type="ECO:0000256" key="3">
    <source>
        <dbReference type="ARBA" id="ARBA00022475"/>
    </source>
</evidence>
<dbReference type="PANTHER" id="PTHR30460:SF0">
    <property type="entry name" value="MODERATE CONDUCTANCE MECHANOSENSITIVE CHANNEL YBIO"/>
    <property type="match status" value="1"/>
</dbReference>
<dbReference type="SUPFAM" id="SSF82689">
    <property type="entry name" value="Mechanosensitive channel protein MscS (YggB), C-terminal domain"/>
    <property type="match status" value="1"/>
</dbReference>
<feature type="transmembrane region" description="Helical" evidence="7">
    <location>
        <begin position="48"/>
        <end position="69"/>
    </location>
</feature>
<dbReference type="Proteomes" id="UP000000442">
    <property type="component" value="Chromosome"/>
</dbReference>
<evidence type="ECO:0000256" key="7">
    <source>
        <dbReference type="SAM" id="Phobius"/>
    </source>
</evidence>
<evidence type="ECO:0000256" key="2">
    <source>
        <dbReference type="ARBA" id="ARBA00008017"/>
    </source>
</evidence>
<dbReference type="SUPFAM" id="SSF82861">
    <property type="entry name" value="Mechanosensitive channel protein MscS (YggB), transmembrane region"/>
    <property type="match status" value="1"/>
</dbReference>
<feature type="transmembrane region" description="Helical" evidence="7">
    <location>
        <begin position="20"/>
        <end position="36"/>
    </location>
</feature>
<dbReference type="PANTHER" id="PTHR30460">
    <property type="entry name" value="MODERATE CONDUCTANCE MECHANOSENSITIVE CHANNEL YBIO"/>
    <property type="match status" value="1"/>
</dbReference>
<dbReference type="KEGG" id="dat:HRM2_33350"/>
<feature type="transmembrane region" description="Helical" evidence="7">
    <location>
        <begin position="129"/>
        <end position="150"/>
    </location>
</feature>
<dbReference type="Gene3D" id="2.30.30.60">
    <property type="match status" value="1"/>
</dbReference>